<dbReference type="GO" id="GO:0000278">
    <property type="term" value="P:mitotic cell cycle"/>
    <property type="evidence" value="ECO:0007669"/>
    <property type="project" value="TreeGrafter"/>
</dbReference>
<dbReference type="InterPro" id="IPR017930">
    <property type="entry name" value="Myb_dom"/>
</dbReference>
<dbReference type="PROSITE" id="PS51294">
    <property type="entry name" value="HTH_MYB"/>
    <property type="match status" value="2"/>
</dbReference>
<sequence>MPLYLNFNKSHPSPWSQTLDALLAPSAAGVCTTEPRNDLTLEPTLTPSPVSSTTTTTDPPGLPFTLALRSLTEQQQQQSPSEDFYHQTHFASRPTSASELDGNGSPDYPTQFSDDHHQLPRLVHHLPQQSPLLSAYQPASGLATECMRSLDILDHPQDRPPPPPPRALPSHYPALVASSADQRPSPDHLAEPPSTDPNYHSHPPPPHKTNRGTLRVNRPIQPIDGPPPPVLHKARGPWHKDEDTALLYWVSHLGTGKWVDIAKRVGSRSGKQCRERWTNQLSPDIDHSAFRHEEDMVIITMQQTLKANKWCEVAKYLPGRPENAIKNRWNSRDLQRKRSELGVNVSSAVAPFGFMLSNHQEASRSSAQVGLPYNDSPKRARSPQTSSIDLHLRLGLPYQTPRNPSSGNGTKKHRVVIEPHTTVHRNHLGGLPSPSKLGFTHQSEGFASNQTFLAHHPVEMSSLSGQGELNQDWSGGYHTTTPPNTCSSNPRVHCLQRNLEFGAGVPQYYSTPAQSPTYQLDSSSNNSLASSETSDPRQQPHFSSTSYDELPTPKSGLLAGPPLTQHLFMGQNLQAPHVKPNMFYNCYTPDVHNKKGHNMDLRSPEQQSNYDTFIRPQALGSGFPSSSPLKSYEADRDEQAGQVMDQHGLGDFNNLQSTTSPFFVATRTRNPTLISADDTTADGQAPINLSESADAMNHQSSNLERFDDGLGLSNQDPSAERSPEEDFQNNSWSSATGLVLSHNSGQCTHLPEPHSQSGV</sequence>
<dbReference type="Pfam" id="PF00249">
    <property type="entry name" value="Myb_DNA-binding"/>
    <property type="match status" value="2"/>
</dbReference>
<evidence type="ECO:0000259" key="7">
    <source>
        <dbReference type="PROSITE" id="PS51294"/>
    </source>
</evidence>
<dbReference type="InterPro" id="IPR001005">
    <property type="entry name" value="SANT/Myb"/>
</dbReference>
<dbReference type="GO" id="GO:2000037">
    <property type="term" value="P:regulation of stomatal complex patterning"/>
    <property type="evidence" value="ECO:0007669"/>
    <property type="project" value="UniProtKB-ARBA"/>
</dbReference>
<feature type="region of interest" description="Disordered" evidence="5">
    <location>
        <begin position="703"/>
        <end position="759"/>
    </location>
</feature>
<dbReference type="GO" id="GO:0050891">
    <property type="term" value="P:multicellular organismal-level water homeostasis"/>
    <property type="evidence" value="ECO:0007669"/>
    <property type="project" value="UniProtKB-ARBA"/>
</dbReference>
<accession>A0A0L6VJ54</accession>
<dbReference type="FunFam" id="1.10.10.60:FF:000355">
    <property type="entry name" value="Transcription factor MYB124"/>
    <property type="match status" value="1"/>
</dbReference>
<dbReference type="PROSITE" id="PS50090">
    <property type="entry name" value="MYB_LIKE"/>
    <property type="match status" value="2"/>
</dbReference>
<feature type="compositionally biased region" description="Polar residues" evidence="5">
    <location>
        <begin position="536"/>
        <end position="547"/>
    </location>
</feature>
<comment type="caution">
    <text evidence="8">The sequence shown here is derived from an EMBL/GenBank/DDBJ whole genome shotgun (WGS) entry which is preliminary data.</text>
</comment>
<reference evidence="8 9" key="1">
    <citation type="submission" date="2015-08" db="EMBL/GenBank/DDBJ databases">
        <title>Next Generation Sequencing and Analysis of the Genome of Puccinia sorghi L Schw, the Causal Agent of Maize Common Rust.</title>
        <authorList>
            <person name="Rochi L."/>
            <person name="Burguener G."/>
            <person name="Darino M."/>
            <person name="Turjanski A."/>
            <person name="Kreff E."/>
            <person name="Dieguez M.J."/>
            <person name="Sacco F."/>
        </authorList>
    </citation>
    <scope>NUCLEOTIDE SEQUENCE [LARGE SCALE GENOMIC DNA]</scope>
    <source>
        <strain evidence="8 9">RO10H11247</strain>
    </source>
</reference>
<feature type="region of interest" description="Disordered" evidence="5">
    <location>
        <begin position="365"/>
        <end position="389"/>
    </location>
</feature>
<dbReference type="InterPro" id="IPR050560">
    <property type="entry name" value="MYB_TF"/>
</dbReference>
<feature type="compositionally biased region" description="Low complexity" evidence="5">
    <location>
        <begin position="520"/>
        <end position="533"/>
    </location>
</feature>
<dbReference type="GO" id="GO:0033993">
    <property type="term" value="P:response to lipid"/>
    <property type="evidence" value="ECO:0007669"/>
    <property type="project" value="UniProtKB-ARBA"/>
</dbReference>
<feature type="domain" description="Myb-like" evidence="6">
    <location>
        <begin position="282"/>
        <end position="333"/>
    </location>
</feature>
<feature type="domain" description="HTH myb-type" evidence="7">
    <location>
        <begin position="233"/>
        <end position="285"/>
    </location>
</feature>
<gene>
    <name evidence="8" type="ORF">VP01_1507g3</name>
</gene>
<feature type="compositionally biased region" description="Polar residues" evidence="5">
    <location>
        <begin position="508"/>
        <end position="519"/>
    </location>
</feature>
<feature type="region of interest" description="Disordered" evidence="5">
    <location>
        <begin position="91"/>
        <end position="115"/>
    </location>
</feature>
<feature type="region of interest" description="Disordered" evidence="5">
    <location>
        <begin position="507"/>
        <end position="563"/>
    </location>
</feature>
<feature type="compositionally biased region" description="Low complexity" evidence="5">
    <location>
        <begin position="40"/>
        <end position="63"/>
    </location>
</feature>
<feature type="region of interest" description="Disordered" evidence="5">
    <location>
        <begin position="463"/>
        <end position="490"/>
    </location>
</feature>
<feature type="compositionally biased region" description="Polar residues" evidence="5">
    <location>
        <begin position="728"/>
        <end position="747"/>
    </location>
</feature>
<evidence type="ECO:0000259" key="6">
    <source>
        <dbReference type="PROSITE" id="PS50090"/>
    </source>
</evidence>
<dbReference type="OrthoDB" id="2143914at2759"/>
<evidence type="ECO:0000256" key="1">
    <source>
        <dbReference type="ARBA" id="ARBA00004123"/>
    </source>
</evidence>
<dbReference type="EMBL" id="LAVV01005642">
    <property type="protein sequence ID" value="KNZ60739.1"/>
    <property type="molecule type" value="Genomic_DNA"/>
</dbReference>
<feature type="region of interest" description="Disordered" evidence="5">
    <location>
        <begin position="178"/>
        <end position="231"/>
    </location>
</feature>
<feature type="compositionally biased region" description="Polar residues" evidence="5">
    <location>
        <begin position="463"/>
        <end position="473"/>
    </location>
</feature>
<dbReference type="GO" id="GO:0000981">
    <property type="term" value="F:DNA-binding transcription factor activity, RNA polymerase II-specific"/>
    <property type="evidence" value="ECO:0007669"/>
    <property type="project" value="TreeGrafter"/>
</dbReference>
<keyword evidence="9" id="KW-1185">Reference proteome</keyword>
<feature type="domain" description="Myb-like" evidence="6">
    <location>
        <begin position="235"/>
        <end position="281"/>
    </location>
</feature>
<dbReference type="GO" id="GO:0032875">
    <property type="term" value="P:regulation of DNA endoreduplication"/>
    <property type="evidence" value="ECO:0007669"/>
    <property type="project" value="UniProtKB-ARBA"/>
</dbReference>
<organism evidence="8 9">
    <name type="scientific">Puccinia sorghi</name>
    <dbReference type="NCBI Taxonomy" id="27349"/>
    <lineage>
        <taxon>Eukaryota</taxon>
        <taxon>Fungi</taxon>
        <taxon>Dikarya</taxon>
        <taxon>Basidiomycota</taxon>
        <taxon>Pucciniomycotina</taxon>
        <taxon>Pucciniomycetes</taxon>
        <taxon>Pucciniales</taxon>
        <taxon>Pucciniaceae</taxon>
        <taxon>Puccinia</taxon>
    </lineage>
</organism>
<keyword evidence="2" id="KW-0677">Repeat</keyword>
<dbReference type="GO" id="GO:1901002">
    <property type="term" value="P:positive regulation of response to salt stress"/>
    <property type="evidence" value="ECO:0007669"/>
    <property type="project" value="UniProtKB-ARBA"/>
</dbReference>
<dbReference type="VEuPathDB" id="FungiDB:VP01_1507g3"/>
<dbReference type="PANTHER" id="PTHR45614:SF25">
    <property type="entry name" value="MYB PROTEIN"/>
    <property type="match status" value="1"/>
</dbReference>
<dbReference type="GO" id="GO:0045944">
    <property type="term" value="P:positive regulation of transcription by RNA polymerase II"/>
    <property type="evidence" value="ECO:0007669"/>
    <property type="project" value="TreeGrafter"/>
</dbReference>
<evidence type="ECO:0000313" key="8">
    <source>
        <dbReference type="EMBL" id="KNZ60739.1"/>
    </source>
</evidence>
<dbReference type="Proteomes" id="UP000037035">
    <property type="component" value="Unassembled WGS sequence"/>
</dbReference>
<dbReference type="AlphaFoldDB" id="A0A0L6VJ54"/>
<keyword evidence="3" id="KW-0238">DNA-binding</keyword>
<dbReference type="SUPFAM" id="SSF46689">
    <property type="entry name" value="Homeodomain-like"/>
    <property type="match status" value="1"/>
</dbReference>
<evidence type="ECO:0000256" key="4">
    <source>
        <dbReference type="ARBA" id="ARBA00023242"/>
    </source>
</evidence>
<dbReference type="SMART" id="SM00717">
    <property type="entry name" value="SANT"/>
    <property type="match status" value="2"/>
</dbReference>
<dbReference type="Gene3D" id="1.10.10.60">
    <property type="entry name" value="Homeodomain-like"/>
    <property type="match status" value="2"/>
</dbReference>
<evidence type="ECO:0000256" key="3">
    <source>
        <dbReference type="ARBA" id="ARBA00023125"/>
    </source>
</evidence>
<dbReference type="CDD" id="cd00167">
    <property type="entry name" value="SANT"/>
    <property type="match status" value="2"/>
</dbReference>
<dbReference type="GO" id="GO:0005634">
    <property type="term" value="C:nucleus"/>
    <property type="evidence" value="ECO:0007669"/>
    <property type="project" value="UniProtKB-SubCell"/>
</dbReference>
<keyword evidence="4" id="KW-0539">Nucleus</keyword>
<dbReference type="PANTHER" id="PTHR45614">
    <property type="entry name" value="MYB PROTEIN-RELATED"/>
    <property type="match status" value="1"/>
</dbReference>
<feature type="domain" description="HTH myb-type" evidence="7">
    <location>
        <begin position="293"/>
        <end position="338"/>
    </location>
</feature>
<protein>
    <submittedName>
        <fullName evidence="8">Uncharacterized protein</fullName>
    </submittedName>
</protein>
<feature type="region of interest" description="Disordered" evidence="5">
    <location>
        <begin position="33"/>
        <end position="63"/>
    </location>
</feature>
<proteinExistence type="predicted"/>
<dbReference type="InterPro" id="IPR009057">
    <property type="entry name" value="Homeodomain-like_sf"/>
</dbReference>
<feature type="compositionally biased region" description="Low complexity" evidence="5">
    <location>
        <begin position="479"/>
        <end position="490"/>
    </location>
</feature>
<dbReference type="GO" id="GO:1902584">
    <property type="term" value="P:positive regulation of response to water deprivation"/>
    <property type="evidence" value="ECO:0007669"/>
    <property type="project" value="UniProtKB-ARBA"/>
</dbReference>
<dbReference type="GO" id="GO:0000978">
    <property type="term" value="F:RNA polymerase II cis-regulatory region sequence-specific DNA binding"/>
    <property type="evidence" value="ECO:0007669"/>
    <property type="project" value="TreeGrafter"/>
</dbReference>
<dbReference type="STRING" id="27349.A0A0L6VJ54"/>
<feature type="region of interest" description="Disordered" evidence="5">
    <location>
        <begin position="616"/>
        <end position="640"/>
    </location>
</feature>
<comment type="subcellular location">
    <subcellularLocation>
        <location evidence="1">Nucleus</location>
    </subcellularLocation>
</comment>
<evidence type="ECO:0000256" key="5">
    <source>
        <dbReference type="SAM" id="MobiDB-lite"/>
    </source>
</evidence>
<name>A0A0L6VJ54_9BASI</name>
<evidence type="ECO:0000256" key="2">
    <source>
        <dbReference type="ARBA" id="ARBA00022737"/>
    </source>
</evidence>
<dbReference type="GO" id="GO:1902806">
    <property type="term" value="P:regulation of cell cycle G1/S phase transition"/>
    <property type="evidence" value="ECO:0007669"/>
    <property type="project" value="UniProtKB-ARBA"/>
</dbReference>
<evidence type="ECO:0000313" key="9">
    <source>
        <dbReference type="Proteomes" id="UP000037035"/>
    </source>
</evidence>